<dbReference type="STRING" id="686832.A0A0C2YJ82"/>
<keyword evidence="3 6" id="KW-0547">Nucleotide-binding</keyword>
<dbReference type="GO" id="GO:0004674">
    <property type="term" value="F:protein serine/threonine kinase activity"/>
    <property type="evidence" value="ECO:0007669"/>
    <property type="project" value="UniProtKB-KW"/>
</dbReference>
<organism evidence="8 9">
    <name type="scientific">Hebeloma cylindrosporum</name>
    <dbReference type="NCBI Taxonomy" id="76867"/>
    <lineage>
        <taxon>Eukaryota</taxon>
        <taxon>Fungi</taxon>
        <taxon>Dikarya</taxon>
        <taxon>Basidiomycota</taxon>
        <taxon>Agaricomycotina</taxon>
        <taxon>Agaricomycetes</taxon>
        <taxon>Agaricomycetidae</taxon>
        <taxon>Agaricales</taxon>
        <taxon>Agaricineae</taxon>
        <taxon>Hymenogastraceae</taxon>
        <taxon>Hebeloma</taxon>
    </lineage>
</organism>
<evidence type="ECO:0000313" key="8">
    <source>
        <dbReference type="EMBL" id="KIM49838.1"/>
    </source>
</evidence>
<dbReference type="GO" id="GO:0005524">
    <property type="term" value="F:ATP binding"/>
    <property type="evidence" value="ECO:0007669"/>
    <property type="project" value="UniProtKB-UniRule"/>
</dbReference>
<protein>
    <recommendedName>
        <fullName evidence="7">Protein kinase domain-containing protein</fullName>
    </recommendedName>
</protein>
<evidence type="ECO:0000256" key="5">
    <source>
        <dbReference type="ARBA" id="ARBA00022840"/>
    </source>
</evidence>
<dbReference type="EMBL" id="KN831768">
    <property type="protein sequence ID" value="KIM49838.1"/>
    <property type="molecule type" value="Genomic_DNA"/>
</dbReference>
<dbReference type="PROSITE" id="PS50011">
    <property type="entry name" value="PROTEIN_KINASE_DOM"/>
    <property type="match status" value="1"/>
</dbReference>
<feature type="domain" description="Protein kinase" evidence="7">
    <location>
        <begin position="39"/>
        <end position="425"/>
    </location>
</feature>
<keyword evidence="4" id="KW-0418">Kinase</keyword>
<dbReference type="Pfam" id="PF00069">
    <property type="entry name" value="Pkinase"/>
    <property type="match status" value="2"/>
</dbReference>
<dbReference type="PROSITE" id="PS00109">
    <property type="entry name" value="PROTEIN_KINASE_TYR"/>
    <property type="match status" value="1"/>
</dbReference>
<dbReference type="GO" id="GO:0005634">
    <property type="term" value="C:nucleus"/>
    <property type="evidence" value="ECO:0007669"/>
    <property type="project" value="TreeGrafter"/>
</dbReference>
<dbReference type="SUPFAM" id="SSF56112">
    <property type="entry name" value="Protein kinase-like (PK-like)"/>
    <property type="match status" value="1"/>
</dbReference>
<dbReference type="PANTHER" id="PTHR45646">
    <property type="entry name" value="SERINE/THREONINE-PROTEIN KINASE DOA-RELATED"/>
    <property type="match status" value="1"/>
</dbReference>
<dbReference type="InterPro" id="IPR011009">
    <property type="entry name" value="Kinase-like_dom_sf"/>
</dbReference>
<evidence type="ECO:0000259" key="7">
    <source>
        <dbReference type="PROSITE" id="PS50011"/>
    </source>
</evidence>
<accession>A0A0C2YJ82</accession>
<reference evidence="8 9" key="1">
    <citation type="submission" date="2014-04" db="EMBL/GenBank/DDBJ databases">
        <authorList>
            <consortium name="DOE Joint Genome Institute"/>
            <person name="Kuo A."/>
            <person name="Gay G."/>
            <person name="Dore J."/>
            <person name="Kohler A."/>
            <person name="Nagy L.G."/>
            <person name="Floudas D."/>
            <person name="Copeland A."/>
            <person name="Barry K.W."/>
            <person name="Cichocki N."/>
            <person name="Veneault-Fourrey C."/>
            <person name="LaButti K."/>
            <person name="Lindquist E.A."/>
            <person name="Lipzen A."/>
            <person name="Lundell T."/>
            <person name="Morin E."/>
            <person name="Murat C."/>
            <person name="Sun H."/>
            <person name="Tunlid A."/>
            <person name="Henrissat B."/>
            <person name="Grigoriev I.V."/>
            <person name="Hibbett D.S."/>
            <person name="Martin F."/>
            <person name="Nordberg H.P."/>
            <person name="Cantor M.N."/>
            <person name="Hua S.X."/>
        </authorList>
    </citation>
    <scope>NUCLEOTIDE SEQUENCE [LARGE SCALE GENOMIC DNA]</scope>
    <source>
        <strain evidence="9">h7</strain>
    </source>
</reference>
<evidence type="ECO:0000256" key="6">
    <source>
        <dbReference type="PROSITE-ProRule" id="PRU10141"/>
    </source>
</evidence>
<proteinExistence type="predicted"/>
<dbReference type="InterPro" id="IPR051175">
    <property type="entry name" value="CLK_kinases"/>
</dbReference>
<dbReference type="PROSITE" id="PS00107">
    <property type="entry name" value="PROTEIN_KINASE_ATP"/>
    <property type="match status" value="1"/>
</dbReference>
<reference evidence="9" key="2">
    <citation type="submission" date="2015-01" db="EMBL/GenBank/DDBJ databases">
        <title>Evolutionary Origins and Diversification of the Mycorrhizal Mutualists.</title>
        <authorList>
            <consortium name="DOE Joint Genome Institute"/>
            <consortium name="Mycorrhizal Genomics Consortium"/>
            <person name="Kohler A."/>
            <person name="Kuo A."/>
            <person name="Nagy L.G."/>
            <person name="Floudas D."/>
            <person name="Copeland A."/>
            <person name="Barry K.W."/>
            <person name="Cichocki N."/>
            <person name="Veneault-Fourrey C."/>
            <person name="LaButti K."/>
            <person name="Lindquist E.A."/>
            <person name="Lipzen A."/>
            <person name="Lundell T."/>
            <person name="Morin E."/>
            <person name="Murat C."/>
            <person name="Riley R."/>
            <person name="Ohm R."/>
            <person name="Sun H."/>
            <person name="Tunlid A."/>
            <person name="Henrissat B."/>
            <person name="Grigoriev I.V."/>
            <person name="Hibbett D.S."/>
            <person name="Martin F."/>
        </authorList>
    </citation>
    <scope>NUCLEOTIDE SEQUENCE [LARGE SCALE GENOMIC DNA]</scope>
    <source>
        <strain evidence="9">h7</strain>
    </source>
</reference>
<keyword evidence="2" id="KW-0808">Transferase</keyword>
<dbReference type="PANTHER" id="PTHR45646:SF11">
    <property type="entry name" value="SERINE_THREONINE-PROTEIN KINASE DOA"/>
    <property type="match status" value="1"/>
</dbReference>
<sequence length="428" mass="48232">MLNTRFIPTRFDCVEDIEEYKPGGYHLVDIGDFFADGRYRIVHKLGYGGSSTIWLARSQSGKLVALKVMRADLSSQRVDEIPEVSVPLKLSDYIQARAPVACSKIQIPEDYFTVTGPNGSHLCLVYQLAGPNIRSITSCIQRRRGNKRLRKDLAKKVAKQLVCAVDFLHSDNFVHGDITTSNILLTVAESVQNWSDSEVYLHFGEIRSAEVKTWDGSPPGSHAPPRVIECIEDVRWNSIPLQEDTVLIDFGQSFSLLRPPADYEPATVPHYLSPEARFDRKIGPPSDVWALGCIIFEIRAGFPLFEAFSDDGVLKKTVQTFGKLPEPWWSAFEQRHLWFDSRGEPQELQGASARAEMTSVKEKLADIGRQDRPLPGTHDLPMIEPPGTRLDTVEIEALGDLLEKMMQYRPQDRITMRDIVAHPWFALG</sequence>
<dbReference type="InterPro" id="IPR000719">
    <property type="entry name" value="Prot_kinase_dom"/>
</dbReference>
<dbReference type="HOGENOM" id="CLU_000288_81_2_1"/>
<keyword evidence="9" id="KW-1185">Reference proteome</keyword>
<dbReference type="Proteomes" id="UP000053424">
    <property type="component" value="Unassembled WGS sequence"/>
</dbReference>
<dbReference type="Gene3D" id="1.10.510.10">
    <property type="entry name" value="Transferase(Phosphotransferase) domain 1"/>
    <property type="match status" value="1"/>
</dbReference>
<dbReference type="OrthoDB" id="5979581at2759"/>
<gene>
    <name evidence="8" type="ORF">M413DRAFT_438956</name>
</gene>
<keyword evidence="5 6" id="KW-0067">ATP-binding</keyword>
<feature type="binding site" evidence="6">
    <location>
        <position position="67"/>
    </location>
    <ligand>
        <name>ATP</name>
        <dbReference type="ChEBI" id="CHEBI:30616"/>
    </ligand>
</feature>
<dbReference type="InterPro" id="IPR008266">
    <property type="entry name" value="Tyr_kinase_AS"/>
</dbReference>
<evidence type="ECO:0000256" key="4">
    <source>
        <dbReference type="ARBA" id="ARBA00022777"/>
    </source>
</evidence>
<dbReference type="AlphaFoldDB" id="A0A0C2YJ82"/>
<dbReference type="GO" id="GO:0043484">
    <property type="term" value="P:regulation of RNA splicing"/>
    <property type="evidence" value="ECO:0007669"/>
    <property type="project" value="TreeGrafter"/>
</dbReference>
<dbReference type="InterPro" id="IPR017441">
    <property type="entry name" value="Protein_kinase_ATP_BS"/>
</dbReference>
<evidence type="ECO:0000256" key="1">
    <source>
        <dbReference type="ARBA" id="ARBA00022527"/>
    </source>
</evidence>
<evidence type="ECO:0000256" key="3">
    <source>
        <dbReference type="ARBA" id="ARBA00022741"/>
    </source>
</evidence>
<dbReference type="SMART" id="SM00220">
    <property type="entry name" value="S_TKc"/>
    <property type="match status" value="1"/>
</dbReference>
<evidence type="ECO:0000313" key="9">
    <source>
        <dbReference type="Proteomes" id="UP000053424"/>
    </source>
</evidence>
<dbReference type="Gene3D" id="3.30.200.20">
    <property type="entry name" value="Phosphorylase Kinase, domain 1"/>
    <property type="match status" value="1"/>
</dbReference>
<evidence type="ECO:0000256" key="2">
    <source>
        <dbReference type="ARBA" id="ARBA00022679"/>
    </source>
</evidence>
<keyword evidence="1" id="KW-0723">Serine/threonine-protein kinase</keyword>
<name>A0A0C2YJ82_HEBCY</name>